<dbReference type="InterPro" id="IPR050559">
    <property type="entry name" value="P-Pant_transferase_sf"/>
</dbReference>
<dbReference type="GO" id="GO:0000287">
    <property type="term" value="F:magnesium ion binding"/>
    <property type="evidence" value="ECO:0007669"/>
    <property type="project" value="InterPro"/>
</dbReference>
<dbReference type="Proteomes" id="UP000008631">
    <property type="component" value="Chromosome"/>
</dbReference>
<gene>
    <name evidence="4" type="ordered locus">Isop_1875</name>
</gene>
<name>E8R224_ISOPI</name>
<dbReference type="AlphaFoldDB" id="E8R224"/>
<dbReference type="InterPro" id="IPR008278">
    <property type="entry name" value="4-PPantetheinyl_Trfase_dom"/>
</dbReference>
<dbReference type="PANTHER" id="PTHR12215">
    <property type="entry name" value="PHOSPHOPANTETHEINE TRANSFERASE"/>
    <property type="match status" value="1"/>
</dbReference>
<organism evidence="4 5">
    <name type="scientific">Isosphaera pallida (strain ATCC 43644 / DSM 9630 / IS1B)</name>
    <dbReference type="NCBI Taxonomy" id="575540"/>
    <lineage>
        <taxon>Bacteria</taxon>
        <taxon>Pseudomonadati</taxon>
        <taxon>Planctomycetota</taxon>
        <taxon>Planctomycetia</taxon>
        <taxon>Isosphaerales</taxon>
        <taxon>Isosphaeraceae</taxon>
        <taxon>Isosphaera</taxon>
    </lineage>
</organism>
<protein>
    <submittedName>
        <fullName evidence="4">4'-phosphopantetheinyl transferase</fullName>
    </submittedName>
</protein>
<accession>E8R224</accession>
<reference evidence="4 5" key="2">
    <citation type="journal article" date="2011" name="Stand. Genomic Sci.">
        <title>Complete genome sequence of Isosphaera pallida type strain (IS1B).</title>
        <authorList>
            <consortium name="US DOE Joint Genome Institute (JGI-PGF)"/>
            <person name="Goker M."/>
            <person name="Cleland D."/>
            <person name="Saunders E."/>
            <person name="Lapidus A."/>
            <person name="Nolan M."/>
            <person name="Lucas S."/>
            <person name="Hammon N."/>
            <person name="Deshpande S."/>
            <person name="Cheng J.F."/>
            <person name="Tapia R."/>
            <person name="Han C."/>
            <person name="Goodwin L."/>
            <person name="Pitluck S."/>
            <person name="Liolios K."/>
            <person name="Pagani I."/>
            <person name="Ivanova N."/>
            <person name="Mavromatis K."/>
            <person name="Pati A."/>
            <person name="Chen A."/>
            <person name="Palaniappan K."/>
            <person name="Land M."/>
            <person name="Hauser L."/>
            <person name="Chang Y.J."/>
            <person name="Jeffries C.D."/>
            <person name="Detter J.C."/>
            <person name="Beck B."/>
            <person name="Woyke T."/>
            <person name="Bristow J."/>
            <person name="Eisen J.A."/>
            <person name="Markowitz V."/>
            <person name="Hugenholtz P."/>
            <person name="Kyrpides N.C."/>
            <person name="Klenk H.P."/>
        </authorList>
    </citation>
    <scope>NUCLEOTIDE SEQUENCE [LARGE SCALE GENOMIC DNA]</scope>
    <source>
        <strain evidence="5">ATCC 43644 / DSM 9630 / IS1B</strain>
    </source>
</reference>
<comment type="similarity">
    <text evidence="1">Belongs to the P-Pant transferase superfamily. Gsp/Sfp/HetI/AcpT family.</text>
</comment>
<dbReference type="OrthoDB" id="9808281at2"/>
<dbReference type="eggNOG" id="COG2091">
    <property type="taxonomic scope" value="Bacteria"/>
</dbReference>
<sequence>MDDPFGPGFGIASEQSLPPEPCWFPGGPQIDARPPGPGEVHLWRVDLDDPRISSEDQFWWDALNDSDRRRIEAIRHPVTRLSSLVGRGLTRRILAAMLPSAPAPSALTIQTGRFGKPACLDGPPSIEFNLSHSGSLVLLALASQGPLGIDVELLRPYTHRDGLIQRIADPEEATLFRCAPEPQRDLLVTRLWTRKEACVKATGEGMLVSGSLDRLRVPLNEPPHPPRPTRWDGCTTPLESWTLRSLTPRPGYLAALAAPWTVEHLHARLWRFDQTRA</sequence>
<dbReference type="InParanoid" id="E8R224"/>
<dbReference type="Pfam" id="PF01648">
    <property type="entry name" value="ACPS"/>
    <property type="match status" value="1"/>
</dbReference>
<dbReference type="GO" id="GO:0019878">
    <property type="term" value="P:lysine biosynthetic process via aminoadipic acid"/>
    <property type="evidence" value="ECO:0007669"/>
    <property type="project" value="TreeGrafter"/>
</dbReference>
<reference key="1">
    <citation type="submission" date="2010-11" db="EMBL/GenBank/DDBJ databases">
        <title>The complete sequence of chromosome of Isophaera pallida ATCC 43644.</title>
        <authorList>
            <consortium name="US DOE Joint Genome Institute (JGI-PGF)"/>
            <person name="Lucas S."/>
            <person name="Copeland A."/>
            <person name="Lapidus A."/>
            <person name="Bruce D."/>
            <person name="Goodwin L."/>
            <person name="Pitluck S."/>
            <person name="Kyrpides N."/>
            <person name="Mavromatis K."/>
            <person name="Pagani I."/>
            <person name="Ivanova N."/>
            <person name="Saunders E."/>
            <person name="Brettin T."/>
            <person name="Detter J.C."/>
            <person name="Han C."/>
            <person name="Tapia R."/>
            <person name="Land M."/>
            <person name="Hauser L."/>
            <person name="Markowitz V."/>
            <person name="Cheng J.-F."/>
            <person name="Hugenholtz P."/>
            <person name="Woyke T."/>
            <person name="Wu D."/>
            <person name="Eisen J.A."/>
        </authorList>
    </citation>
    <scope>NUCLEOTIDE SEQUENCE</scope>
    <source>
        <strain>ATCC 43644</strain>
    </source>
</reference>
<dbReference type="FunCoup" id="E8R224">
    <property type="interactions" value="34"/>
</dbReference>
<proteinExistence type="inferred from homology"/>
<dbReference type="HOGENOM" id="CLU_057011_2_4_0"/>
<dbReference type="InterPro" id="IPR037143">
    <property type="entry name" value="4-PPantetheinyl_Trfase_dom_sf"/>
</dbReference>
<keyword evidence="5" id="KW-1185">Reference proteome</keyword>
<evidence type="ECO:0000259" key="3">
    <source>
        <dbReference type="Pfam" id="PF01648"/>
    </source>
</evidence>
<dbReference type="RefSeq" id="WP_013564744.1">
    <property type="nucleotide sequence ID" value="NC_014962.1"/>
</dbReference>
<dbReference type="Gene3D" id="3.90.470.20">
    <property type="entry name" value="4'-phosphopantetheinyl transferase domain"/>
    <property type="match status" value="2"/>
</dbReference>
<feature type="domain" description="4'-phosphopantetheinyl transferase" evidence="3">
    <location>
        <begin position="146"/>
        <end position="222"/>
    </location>
</feature>
<dbReference type="GO" id="GO:0005829">
    <property type="term" value="C:cytosol"/>
    <property type="evidence" value="ECO:0007669"/>
    <property type="project" value="TreeGrafter"/>
</dbReference>
<evidence type="ECO:0000256" key="1">
    <source>
        <dbReference type="ARBA" id="ARBA00010990"/>
    </source>
</evidence>
<dbReference type="SUPFAM" id="SSF56214">
    <property type="entry name" value="4'-phosphopantetheinyl transferase"/>
    <property type="match status" value="2"/>
</dbReference>
<dbReference type="EMBL" id="CP002353">
    <property type="protein sequence ID" value="ADV62456.1"/>
    <property type="molecule type" value="Genomic_DNA"/>
</dbReference>
<dbReference type="PANTHER" id="PTHR12215:SF10">
    <property type="entry name" value="L-AMINOADIPATE-SEMIALDEHYDE DEHYDROGENASE-PHOSPHOPANTETHEINYL TRANSFERASE"/>
    <property type="match status" value="1"/>
</dbReference>
<evidence type="ECO:0000256" key="2">
    <source>
        <dbReference type="ARBA" id="ARBA00022679"/>
    </source>
</evidence>
<keyword evidence="2 4" id="KW-0808">Transferase</keyword>
<dbReference type="STRING" id="575540.Isop_1875"/>
<evidence type="ECO:0000313" key="5">
    <source>
        <dbReference type="Proteomes" id="UP000008631"/>
    </source>
</evidence>
<dbReference type="KEGG" id="ipa:Isop_1875"/>
<evidence type="ECO:0000313" key="4">
    <source>
        <dbReference type="EMBL" id="ADV62456.1"/>
    </source>
</evidence>
<dbReference type="GO" id="GO:0008897">
    <property type="term" value="F:holo-[acyl-carrier-protein] synthase activity"/>
    <property type="evidence" value="ECO:0007669"/>
    <property type="project" value="InterPro"/>
</dbReference>